<sequence>MLRTIIILLFLATFFSCTDKGHQTFENKLRTTVLKKIDTLSNTLTELEGTRSQKELILNFKKARKEYKEIEPFVEYYFQGLSRRINGPALPEIKTDDNIVNDAAGFQVIEEIIFNDPTNRNELKKQINILKTDLKFVHQNFKDLPIQNHHFYELMQHQIIRIATLGVTGFDSPVAFNSMNEAKDGIKGIEEFYTLYCETNKQEINPRLIESFEKAGQYISKNSDFNTFNRLEFIKNHLMPMSVAFEHEFKTIIEQTPHFKDNKVFYGHLSDLMQGKKLNPDAFSPYAASKSTVEKTALGKILFNDVNLSRNNKMSCATCHNAEYAFTDGKKTSVVNIHSNNIRRNSPTLLYSSFQKSFFYDMRSQDLENQIESVMKNPDEFNLSPKEIKDKITTNKNLVQLFTKAFPDKKEITPYEIRNAIASYVRSLMPFSAKIDRYFSGKATLTESEENGFNLFAGKAKCATCHFIPVYNGTVPPWFNNSESEVIGVPENIAWKNAAIDDDEGRYGLNKIEQLQFSFKTPTVRNVEKTSPYMHNGVYKTLEEVIEFYRLGGGNGVGMKLKYQTLPFENLKLTEKEKQDIISFLRTLSDEKK</sequence>
<evidence type="ECO:0000256" key="6">
    <source>
        <dbReference type="ARBA" id="ARBA00023004"/>
    </source>
</evidence>
<evidence type="ECO:0000256" key="7">
    <source>
        <dbReference type="PROSITE-ProRule" id="PRU00433"/>
    </source>
</evidence>
<dbReference type="InterPro" id="IPR051395">
    <property type="entry name" value="Cytochrome_c_Peroxidase/MauG"/>
</dbReference>
<dbReference type="InterPro" id="IPR009056">
    <property type="entry name" value="Cyt_c-like_dom"/>
</dbReference>
<dbReference type="GO" id="GO:0004601">
    <property type="term" value="F:peroxidase activity"/>
    <property type="evidence" value="ECO:0007669"/>
    <property type="project" value="UniProtKB-KW"/>
</dbReference>
<evidence type="ECO:0000256" key="4">
    <source>
        <dbReference type="ARBA" id="ARBA00022729"/>
    </source>
</evidence>
<evidence type="ECO:0000313" key="10">
    <source>
        <dbReference type="Proteomes" id="UP001430374"/>
    </source>
</evidence>
<evidence type="ECO:0000259" key="8">
    <source>
        <dbReference type="PROSITE" id="PS51007"/>
    </source>
</evidence>
<dbReference type="RefSeq" id="WP_235132251.1">
    <property type="nucleotide sequence ID" value="NZ_JACSGT010000002.1"/>
</dbReference>
<name>A0ABS9CA62_9FLAO</name>
<dbReference type="Gene3D" id="1.10.760.10">
    <property type="entry name" value="Cytochrome c-like domain"/>
    <property type="match status" value="2"/>
</dbReference>
<dbReference type="Pfam" id="PF03150">
    <property type="entry name" value="CCP_MauG"/>
    <property type="match status" value="1"/>
</dbReference>
<keyword evidence="4" id="KW-0732">Signal</keyword>
<organism evidence="9 10">
    <name type="scientific">Chryseobacterium indicum</name>
    <dbReference type="NCBI Taxonomy" id="2766954"/>
    <lineage>
        <taxon>Bacteria</taxon>
        <taxon>Pseudomonadati</taxon>
        <taxon>Bacteroidota</taxon>
        <taxon>Flavobacteriia</taxon>
        <taxon>Flavobacteriales</taxon>
        <taxon>Weeksellaceae</taxon>
        <taxon>Chryseobacterium group</taxon>
        <taxon>Chryseobacterium</taxon>
    </lineage>
</organism>
<evidence type="ECO:0000313" key="9">
    <source>
        <dbReference type="EMBL" id="MCF2220865.1"/>
    </source>
</evidence>
<accession>A0ABS9CA62</accession>
<evidence type="ECO:0000256" key="2">
    <source>
        <dbReference type="ARBA" id="ARBA00022617"/>
    </source>
</evidence>
<evidence type="ECO:0000256" key="1">
    <source>
        <dbReference type="ARBA" id="ARBA00004196"/>
    </source>
</evidence>
<feature type="domain" description="Cytochrome c" evidence="8">
    <location>
        <begin position="294"/>
        <end position="429"/>
    </location>
</feature>
<reference evidence="9" key="1">
    <citation type="submission" date="2021-08" db="EMBL/GenBank/DDBJ databases">
        <title>Complete genome sequence of Chryseobacterium sp strain PS-8.</title>
        <authorList>
            <person name="Das S.K."/>
        </authorList>
    </citation>
    <scope>NUCLEOTIDE SEQUENCE</scope>
    <source>
        <strain evidence="9">PS-8</strain>
    </source>
</reference>
<dbReference type="PANTHER" id="PTHR30600">
    <property type="entry name" value="CYTOCHROME C PEROXIDASE-RELATED"/>
    <property type="match status" value="1"/>
</dbReference>
<dbReference type="PROSITE" id="PS51257">
    <property type="entry name" value="PROKAR_LIPOPROTEIN"/>
    <property type="match status" value="1"/>
</dbReference>
<keyword evidence="6 7" id="KW-0408">Iron</keyword>
<dbReference type="PROSITE" id="PS51007">
    <property type="entry name" value="CYTC"/>
    <property type="match status" value="2"/>
</dbReference>
<comment type="caution">
    <text evidence="9">The sequence shown here is derived from an EMBL/GenBank/DDBJ whole genome shotgun (WGS) entry which is preliminary data.</text>
</comment>
<evidence type="ECO:0000256" key="5">
    <source>
        <dbReference type="ARBA" id="ARBA00023002"/>
    </source>
</evidence>
<keyword evidence="9" id="KW-0575">Peroxidase</keyword>
<keyword evidence="3 7" id="KW-0479">Metal-binding</keyword>
<protein>
    <submittedName>
        <fullName evidence="9">Cytochrome-c peroxidase</fullName>
    </submittedName>
</protein>
<dbReference type="EMBL" id="JACSGT010000002">
    <property type="protein sequence ID" value="MCF2220865.1"/>
    <property type="molecule type" value="Genomic_DNA"/>
</dbReference>
<keyword evidence="5" id="KW-0560">Oxidoreductase</keyword>
<dbReference type="Proteomes" id="UP001430374">
    <property type="component" value="Unassembled WGS sequence"/>
</dbReference>
<proteinExistence type="predicted"/>
<evidence type="ECO:0000256" key="3">
    <source>
        <dbReference type="ARBA" id="ARBA00022723"/>
    </source>
</evidence>
<dbReference type="InterPro" id="IPR036909">
    <property type="entry name" value="Cyt_c-like_dom_sf"/>
</dbReference>
<dbReference type="SUPFAM" id="SSF46626">
    <property type="entry name" value="Cytochrome c"/>
    <property type="match status" value="2"/>
</dbReference>
<gene>
    <name evidence="9" type="ORF">H9Q08_16400</name>
</gene>
<feature type="domain" description="Cytochrome c" evidence="8">
    <location>
        <begin position="447"/>
        <end position="589"/>
    </location>
</feature>
<dbReference type="InterPro" id="IPR038352">
    <property type="entry name" value="Imelysin_sf"/>
</dbReference>
<keyword evidence="2 7" id="KW-0349">Heme</keyword>
<comment type="subcellular location">
    <subcellularLocation>
        <location evidence="1">Cell envelope</location>
    </subcellularLocation>
</comment>
<dbReference type="Gene3D" id="1.20.1420.20">
    <property type="entry name" value="M75 peptidase, HXXE motif"/>
    <property type="match status" value="1"/>
</dbReference>
<dbReference type="InterPro" id="IPR004852">
    <property type="entry name" value="Di-haem_cyt_c_peroxidsae"/>
</dbReference>
<keyword evidence="10" id="KW-1185">Reference proteome</keyword>
<dbReference type="PANTHER" id="PTHR30600:SF10">
    <property type="entry name" value="BLL6722 PROTEIN"/>
    <property type="match status" value="1"/>
</dbReference>